<evidence type="ECO:0000313" key="2">
    <source>
        <dbReference type="Proteomes" id="UP000807115"/>
    </source>
</evidence>
<comment type="caution">
    <text evidence="1">The sequence shown here is derived from an EMBL/GenBank/DDBJ whole genome shotgun (WGS) entry which is preliminary data.</text>
</comment>
<protein>
    <submittedName>
        <fullName evidence="1">Uncharacterized protein</fullName>
    </submittedName>
</protein>
<accession>A0A921RJF9</accession>
<dbReference type="AlphaFoldDB" id="A0A921RJF9"/>
<sequence>MLGMLCNHDDVARFVPTTAFCSLEAEADRGHWCALDARHGRVLLSAGKGMGIHVHLVVWDPITDEERTLPLPAQCSAVSIWWTAAVLCADAAAAGACDHLDCHRRHFVVVLLGCVLHGPDAGHAFVCTYASKTAAWTEPMYTEQQPDSLVVSMVSALVGNALYFKELFGSRVVKYNLELHQVSLIVLPSSIPHCYQSDVLIATENGELGLAINQGSKLCFWLRNQLDDACKVRDEWQKPSRDIEFKTLLPADAALSKLYLVGAAEGLGIIFVRADDVVYTIDLKT</sequence>
<reference evidence="1" key="2">
    <citation type="submission" date="2020-10" db="EMBL/GenBank/DDBJ databases">
        <authorList>
            <person name="Cooper E.A."/>
            <person name="Brenton Z.W."/>
            <person name="Flinn B.S."/>
            <person name="Jenkins J."/>
            <person name="Shu S."/>
            <person name="Flowers D."/>
            <person name="Luo F."/>
            <person name="Wang Y."/>
            <person name="Xia P."/>
            <person name="Barry K."/>
            <person name="Daum C."/>
            <person name="Lipzen A."/>
            <person name="Yoshinaga Y."/>
            <person name="Schmutz J."/>
            <person name="Saski C."/>
            <person name="Vermerris W."/>
            <person name="Kresovich S."/>
        </authorList>
    </citation>
    <scope>NUCLEOTIDE SEQUENCE</scope>
</reference>
<evidence type="ECO:0000313" key="1">
    <source>
        <dbReference type="EMBL" id="KAG0541418.1"/>
    </source>
</evidence>
<name>A0A921RJF9_SORBI</name>
<proteinExistence type="predicted"/>
<gene>
    <name evidence="1" type="ORF">BDA96_02G015100</name>
</gene>
<dbReference type="Proteomes" id="UP000807115">
    <property type="component" value="Chromosome 2"/>
</dbReference>
<dbReference type="PANTHER" id="PTHR32133:SF297">
    <property type="entry name" value="F-BOX DOMAIN-CONTAINING PROTEIN"/>
    <property type="match status" value="1"/>
</dbReference>
<dbReference type="PANTHER" id="PTHR32133">
    <property type="entry name" value="OS07G0120400 PROTEIN"/>
    <property type="match status" value="1"/>
</dbReference>
<organism evidence="1 2">
    <name type="scientific">Sorghum bicolor</name>
    <name type="common">Sorghum</name>
    <name type="synonym">Sorghum vulgare</name>
    <dbReference type="NCBI Taxonomy" id="4558"/>
    <lineage>
        <taxon>Eukaryota</taxon>
        <taxon>Viridiplantae</taxon>
        <taxon>Streptophyta</taxon>
        <taxon>Embryophyta</taxon>
        <taxon>Tracheophyta</taxon>
        <taxon>Spermatophyta</taxon>
        <taxon>Magnoliopsida</taxon>
        <taxon>Liliopsida</taxon>
        <taxon>Poales</taxon>
        <taxon>Poaceae</taxon>
        <taxon>PACMAD clade</taxon>
        <taxon>Panicoideae</taxon>
        <taxon>Andropogonodae</taxon>
        <taxon>Andropogoneae</taxon>
        <taxon>Sorghinae</taxon>
        <taxon>Sorghum</taxon>
    </lineage>
</organism>
<reference evidence="1" key="1">
    <citation type="journal article" date="2019" name="BMC Genomics">
        <title>A new reference genome for Sorghum bicolor reveals high levels of sequence similarity between sweet and grain genotypes: implications for the genetics of sugar metabolism.</title>
        <authorList>
            <person name="Cooper E.A."/>
            <person name="Brenton Z.W."/>
            <person name="Flinn B.S."/>
            <person name="Jenkins J."/>
            <person name="Shu S."/>
            <person name="Flowers D."/>
            <person name="Luo F."/>
            <person name="Wang Y."/>
            <person name="Xia P."/>
            <person name="Barry K."/>
            <person name="Daum C."/>
            <person name="Lipzen A."/>
            <person name="Yoshinaga Y."/>
            <person name="Schmutz J."/>
            <person name="Saski C."/>
            <person name="Vermerris W."/>
            <person name="Kresovich S."/>
        </authorList>
    </citation>
    <scope>NUCLEOTIDE SEQUENCE</scope>
</reference>
<dbReference type="EMBL" id="CM027681">
    <property type="protein sequence ID" value="KAG0541418.1"/>
    <property type="molecule type" value="Genomic_DNA"/>
</dbReference>